<keyword evidence="7 8" id="KW-0503">Monooxygenase</keyword>
<evidence type="ECO:0000256" key="9">
    <source>
        <dbReference type="SAM" id="MobiDB-lite"/>
    </source>
</evidence>
<dbReference type="PRINTS" id="PR00359">
    <property type="entry name" value="BP450"/>
</dbReference>
<gene>
    <name evidence="10" type="ORF">MINTM018_19360</name>
</gene>
<accession>A0A7R7RNK4</accession>
<evidence type="ECO:0000256" key="4">
    <source>
        <dbReference type="ARBA" id="ARBA00022723"/>
    </source>
</evidence>
<dbReference type="AlphaFoldDB" id="A0A7R7RNK4"/>
<evidence type="ECO:0000313" key="11">
    <source>
        <dbReference type="Proteomes" id="UP000595205"/>
    </source>
</evidence>
<evidence type="ECO:0000256" key="6">
    <source>
        <dbReference type="ARBA" id="ARBA00023004"/>
    </source>
</evidence>
<evidence type="ECO:0000256" key="1">
    <source>
        <dbReference type="ARBA" id="ARBA00001971"/>
    </source>
</evidence>
<dbReference type="CDD" id="cd11033">
    <property type="entry name" value="CYP142-like"/>
    <property type="match status" value="1"/>
</dbReference>
<evidence type="ECO:0000256" key="3">
    <source>
        <dbReference type="ARBA" id="ARBA00022617"/>
    </source>
</evidence>
<evidence type="ECO:0000256" key="2">
    <source>
        <dbReference type="ARBA" id="ARBA00010617"/>
    </source>
</evidence>
<proteinExistence type="inferred from homology"/>
<evidence type="ECO:0000256" key="7">
    <source>
        <dbReference type="ARBA" id="ARBA00023033"/>
    </source>
</evidence>
<dbReference type="FunFam" id="1.10.630.10:FF:000018">
    <property type="entry name" value="Cytochrome P450 monooxygenase"/>
    <property type="match status" value="1"/>
</dbReference>
<keyword evidence="6 8" id="KW-0408">Iron</keyword>
<dbReference type="GO" id="GO:0008395">
    <property type="term" value="F:steroid hydroxylase activity"/>
    <property type="evidence" value="ECO:0007669"/>
    <property type="project" value="TreeGrafter"/>
</dbReference>
<dbReference type="PROSITE" id="PS00086">
    <property type="entry name" value="CYTOCHROME_P450"/>
    <property type="match status" value="1"/>
</dbReference>
<dbReference type="PANTHER" id="PTHR46696">
    <property type="entry name" value="P450, PUTATIVE (EUROFUNG)-RELATED"/>
    <property type="match status" value="1"/>
</dbReference>
<dbReference type="Gene3D" id="1.10.630.10">
    <property type="entry name" value="Cytochrome P450"/>
    <property type="match status" value="1"/>
</dbReference>
<feature type="region of interest" description="Disordered" evidence="9">
    <location>
        <begin position="1"/>
        <end position="22"/>
    </location>
</feature>
<dbReference type="InterPro" id="IPR017972">
    <property type="entry name" value="Cyt_P450_CS"/>
</dbReference>
<evidence type="ECO:0000313" key="10">
    <source>
        <dbReference type="EMBL" id="BCO99166.1"/>
    </source>
</evidence>
<organism evidence="10 11">
    <name type="scientific">Mycobacterium intracellulare</name>
    <dbReference type="NCBI Taxonomy" id="1767"/>
    <lineage>
        <taxon>Bacteria</taxon>
        <taxon>Bacillati</taxon>
        <taxon>Actinomycetota</taxon>
        <taxon>Actinomycetes</taxon>
        <taxon>Mycobacteriales</taxon>
        <taxon>Mycobacteriaceae</taxon>
        <taxon>Mycobacterium</taxon>
        <taxon>Mycobacterium avium complex (MAC)</taxon>
    </lineage>
</organism>
<dbReference type="GO" id="GO:0020037">
    <property type="term" value="F:heme binding"/>
    <property type="evidence" value="ECO:0007669"/>
    <property type="project" value="InterPro"/>
</dbReference>
<keyword evidence="5 8" id="KW-0560">Oxidoreductase</keyword>
<dbReference type="GO" id="GO:0006707">
    <property type="term" value="P:cholesterol catabolic process"/>
    <property type="evidence" value="ECO:0007669"/>
    <property type="project" value="TreeGrafter"/>
</dbReference>
<dbReference type="SMR" id="A0A7R7RNK4"/>
<dbReference type="GO" id="GO:0005506">
    <property type="term" value="F:iron ion binding"/>
    <property type="evidence" value="ECO:0007669"/>
    <property type="project" value="InterPro"/>
</dbReference>
<comment type="cofactor">
    <cofactor evidence="1">
        <name>heme</name>
        <dbReference type="ChEBI" id="CHEBI:30413"/>
    </cofactor>
</comment>
<dbReference type="InterPro" id="IPR002397">
    <property type="entry name" value="Cyt_P450_B"/>
</dbReference>
<keyword evidence="4 8" id="KW-0479">Metal-binding</keyword>
<evidence type="ECO:0000256" key="8">
    <source>
        <dbReference type="RuleBase" id="RU000461"/>
    </source>
</evidence>
<dbReference type="Pfam" id="PF00067">
    <property type="entry name" value="p450"/>
    <property type="match status" value="1"/>
</dbReference>
<dbReference type="EMBL" id="AP024255">
    <property type="protein sequence ID" value="BCO99166.1"/>
    <property type="molecule type" value="Genomic_DNA"/>
</dbReference>
<comment type="similarity">
    <text evidence="2 8">Belongs to the cytochrome P450 family.</text>
</comment>
<protein>
    <submittedName>
        <fullName evidence="10">Linalool 8-monooxygenase</fullName>
    </submittedName>
</protein>
<name>A0A7R7RNK4_MYCIT</name>
<dbReference type="Proteomes" id="UP000595205">
    <property type="component" value="Chromosome"/>
</dbReference>
<feature type="compositionally biased region" description="Polar residues" evidence="9">
    <location>
        <begin position="1"/>
        <end position="10"/>
    </location>
</feature>
<keyword evidence="3 8" id="KW-0349">Heme</keyword>
<dbReference type="PANTHER" id="PTHR46696:SF4">
    <property type="entry name" value="BIOTIN BIOSYNTHESIS CYTOCHROME P450"/>
    <property type="match status" value="1"/>
</dbReference>
<dbReference type="InterPro" id="IPR001128">
    <property type="entry name" value="Cyt_P450"/>
</dbReference>
<reference evidence="10 11" key="1">
    <citation type="submission" date="2020-12" db="EMBL/GenBank/DDBJ databases">
        <title>Genome sequence of clinical Mycobacterium intracellulare strains.</title>
        <authorList>
            <person name="Tateishi Y."/>
            <person name="Matsumoto S."/>
            <person name="Fukushima Y."/>
            <person name="Nakajima C."/>
            <person name="Suzuki Y."/>
        </authorList>
    </citation>
    <scope>NUCLEOTIDE SEQUENCE [LARGE SCALE GENOMIC DNA]</scope>
    <source>
        <strain evidence="10 11">M018</strain>
    </source>
</reference>
<dbReference type="PRINTS" id="PR00385">
    <property type="entry name" value="P450"/>
</dbReference>
<dbReference type="InterPro" id="IPR036396">
    <property type="entry name" value="Cyt_P450_sf"/>
</dbReference>
<evidence type="ECO:0000256" key="5">
    <source>
        <dbReference type="ARBA" id="ARBA00023002"/>
    </source>
</evidence>
<dbReference type="SUPFAM" id="SSF48264">
    <property type="entry name" value="Cytochrome P450"/>
    <property type="match status" value="1"/>
</dbReference>
<dbReference type="GO" id="GO:0036199">
    <property type="term" value="F:cholest-4-en-3-one 26-monooxygenase activity"/>
    <property type="evidence" value="ECO:0007669"/>
    <property type="project" value="TreeGrafter"/>
</dbReference>
<sequence length="412" mass="45661">MRYLSGQPSVQGRHAVPTTTVPLHSPDFYAGDPYPVYRELRNTTPVVWNDVTNFWALLKYEDVRYVSGHPLTFSSTKGITIPDPSQPEPVQEGNLIFTDPPRHRQLRKLINSGFSRRQVQLLEPKVRQIVKGIVDSVEPSREYEFAEEIAAPLPTRMIAEMLGAPPEDWEQFRAWSDAAVGTADPDIELDSIVALGELYEYFTKLIAARRSGEVSGQDDLLSILAAAEVDGERLTDADLLNFSFLLLVAGNETTRNLIALGTLALIDHPDQFALLRSDPSLLPSAVEEMLRFTSPVTHMARRATEDVEIRGQQIRAGDTVVMLYGSANRDEEIFGPTCEEFDITRNPNPHIAFGAGEHACLGAQLARLEARVMFEVLLGAFPTIELTGDVTRLRATMVPGVKRMPIRLGAGN</sequence>